<evidence type="ECO:0000256" key="2">
    <source>
        <dbReference type="ARBA" id="ARBA00023002"/>
    </source>
</evidence>
<protein>
    <submittedName>
        <fullName evidence="5">Alpha-ketoacid dehydrogenase subunit beta</fullName>
        <ecNumber evidence="5">1.2.4.-</ecNumber>
    </submittedName>
</protein>
<keyword evidence="3" id="KW-0786">Thiamine pyrophosphate</keyword>
<dbReference type="InterPro" id="IPR005475">
    <property type="entry name" value="Transketolase-like_Pyr-bd"/>
</dbReference>
<feature type="domain" description="Transketolase-like pyrimidine-binding" evidence="4">
    <location>
        <begin position="4"/>
        <end position="179"/>
    </location>
</feature>
<dbReference type="PANTHER" id="PTHR43257">
    <property type="entry name" value="PYRUVATE DEHYDROGENASE E1 COMPONENT BETA SUBUNIT"/>
    <property type="match status" value="1"/>
</dbReference>
<dbReference type="InterPro" id="IPR033248">
    <property type="entry name" value="Transketolase_C"/>
</dbReference>
<evidence type="ECO:0000313" key="5">
    <source>
        <dbReference type="EMBL" id="MEB3103728.1"/>
    </source>
</evidence>
<dbReference type="InterPro" id="IPR029061">
    <property type="entry name" value="THDP-binding"/>
</dbReference>
<evidence type="ECO:0000259" key="4">
    <source>
        <dbReference type="SMART" id="SM00861"/>
    </source>
</evidence>
<sequence length="326" mass="35580">MQEMTMIQAINNALRNALESDPGVLIFGEDVGHNGGVFRATDGLQQQFGEERVFDTPLAESGIVGTAIGMAVNGLKPIAEIQFMGFIYSAFEQIISHAARIRTRSQGSYTVPMVIRAPYGAGIRAPELHSDSSEAFFVHQPGLKVVVPSNPYDAKGLLLAAIEDPDPVLFLEPMKLYRAFKEPVPTEKYTVPLGKAKVMKEGTDISIFSWGAMLPAVRQAVQKAEQEMHIQAQIIDLRTLSPLDEETIIASVQKTGRAVVVHEAPKTAGVGSEIIAIINDKALFHLEAPVARIAGYDVPPPLFQLEDLYIPDADTIRAGIERTMKY</sequence>
<dbReference type="SUPFAM" id="SSF52922">
    <property type="entry name" value="TK C-terminal domain-like"/>
    <property type="match status" value="1"/>
</dbReference>
<dbReference type="InterPro" id="IPR009014">
    <property type="entry name" value="Transketo_C/PFOR_II"/>
</dbReference>
<reference evidence="5" key="1">
    <citation type="submission" date="2023-12" db="EMBL/GenBank/DDBJ databases">
        <title>Fervidustalea candida gen. nov., sp. nov., a novel member of the family Paenibacillaceae isolated from a geothermal area.</title>
        <authorList>
            <person name="Li W.-J."/>
            <person name="Jiao J.-Y."/>
            <person name="Chen Y."/>
        </authorList>
    </citation>
    <scope>NUCLEOTIDE SEQUENCE</scope>
    <source>
        <strain evidence="5">SYSU GA230002</strain>
    </source>
</reference>
<name>A0ABU5ZNG8_9BACL</name>
<dbReference type="Pfam" id="PF02779">
    <property type="entry name" value="Transket_pyr"/>
    <property type="match status" value="1"/>
</dbReference>
<dbReference type="Proteomes" id="UP001310386">
    <property type="component" value="Unassembled WGS sequence"/>
</dbReference>
<keyword evidence="2 5" id="KW-0560">Oxidoreductase</keyword>
<keyword evidence="6" id="KW-1185">Reference proteome</keyword>
<comment type="cofactor">
    <cofactor evidence="1">
        <name>thiamine diphosphate</name>
        <dbReference type="ChEBI" id="CHEBI:58937"/>
    </cofactor>
</comment>
<dbReference type="PANTHER" id="PTHR43257:SF2">
    <property type="entry name" value="PYRUVATE DEHYDROGENASE E1 COMPONENT SUBUNIT BETA"/>
    <property type="match status" value="1"/>
</dbReference>
<accession>A0ABU5ZNG8</accession>
<dbReference type="SMART" id="SM00861">
    <property type="entry name" value="Transket_pyr"/>
    <property type="match status" value="1"/>
</dbReference>
<dbReference type="EC" id="1.2.4.-" evidence="5"/>
<comment type="caution">
    <text evidence="5">The sequence shown here is derived from an EMBL/GenBank/DDBJ whole genome shotgun (WGS) entry which is preliminary data.</text>
</comment>
<evidence type="ECO:0000313" key="6">
    <source>
        <dbReference type="Proteomes" id="UP001310386"/>
    </source>
</evidence>
<dbReference type="EMBL" id="JAYJLD010000047">
    <property type="protein sequence ID" value="MEB3103728.1"/>
    <property type="molecule type" value="Genomic_DNA"/>
</dbReference>
<dbReference type="GO" id="GO:0016491">
    <property type="term" value="F:oxidoreductase activity"/>
    <property type="evidence" value="ECO:0007669"/>
    <property type="project" value="UniProtKB-KW"/>
</dbReference>
<evidence type="ECO:0000256" key="3">
    <source>
        <dbReference type="ARBA" id="ARBA00023052"/>
    </source>
</evidence>
<dbReference type="RefSeq" id="WP_371755856.1">
    <property type="nucleotide sequence ID" value="NZ_JAYJLD010000047.1"/>
</dbReference>
<dbReference type="CDD" id="cd07036">
    <property type="entry name" value="TPP_PYR_E1-PDHc-beta_like"/>
    <property type="match status" value="1"/>
</dbReference>
<dbReference type="SUPFAM" id="SSF52518">
    <property type="entry name" value="Thiamin diphosphate-binding fold (THDP-binding)"/>
    <property type="match status" value="1"/>
</dbReference>
<gene>
    <name evidence="5" type="ORF">VF724_19005</name>
</gene>
<dbReference type="Pfam" id="PF02780">
    <property type="entry name" value="Transketolase_C"/>
    <property type="match status" value="1"/>
</dbReference>
<dbReference type="Gene3D" id="3.40.50.970">
    <property type="match status" value="1"/>
</dbReference>
<organism evidence="5 6">
    <name type="scientific">Ferviditalea candida</name>
    <dbReference type="NCBI Taxonomy" id="3108399"/>
    <lineage>
        <taxon>Bacteria</taxon>
        <taxon>Bacillati</taxon>
        <taxon>Bacillota</taxon>
        <taxon>Bacilli</taxon>
        <taxon>Bacillales</taxon>
        <taxon>Paenibacillaceae</taxon>
        <taxon>Ferviditalea</taxon>
    </lineage>
</organism>
<evidence type="ECO:0000256" key="1">
    <source>
        <dbReference type="ARBA" id="ARBA00001964"/>
    </source>
</evidence>
<dbReference type="Gene3D" id="3.40.50.920">
    <property type="match status" value="1"/>
</dbReference>
<proteinExistence type="predicted"/>